<dbReference type="Proteomes" id="UP000076442">
    <property type="component" value="Unassembled WGS sequence"/>
</dbReference>
<evidence type="ECO:0000259" key="5">
    <source>
        <dbReference type="PROSITE" id="PS50949"/>
    </source>
</evidence>
<dbReference type="EMBL" id="JAGFPW010000041">
    <property type="protein sequence ID" value="MBO3797037.1"/>
    <property type="molecule type" value="Genomic_DNA"/>
</dbReference>
<dbReference type="OMA" id="HIGASKR"/>
<protein>
    <submittedName>
        <fullName evidence="6">GntR family transcriptional regulator</fullName>
    </submittedName>
    <submittedName>
        <fullName evidence="7">Transcriptional regulator GntR family</fullName>
    </submittedName>
</protein>
<dbReference type="CDD" id="cd07377">
    <property type="entry name" value="WHTH_GntR"/>
    <property type="match status" value="1"/>
</dbReference>
<dbReference type="EMBL" id="JXBC01000004">
    <property type="protein sequence ID" value="KIU10679.1"/>
    <property type="molecule type" value="Genomic_DNA"/>
</dbReference>
<evidence type="ECO:0000313" key="8">
    <source>
        <dbReference type="EMBL" id="MBO3797037.1"/>
    </source>
</evidence>
<dbReference type="Proteomes" id="UP001214898">
    <property type="component" value="Chromosome"/>
</dbReference>
<dbReference type="SMR" id="A0A063XC54"/>
<reference evidence="7 11" key="2">
    <citation type="submission" date="2015-09" db="EMBL/GenBank/DDBJ databases">
        <title>Spore heat resistance.</title>
        <authorList>
            <person name="Boekhorst J."/>
            <person name="Berendsen E.M."/>
            <person name="Wells-Bennik M.H."/>
            <person name="Kuipers O.P."/>
        </authorList>
    </citation>
    <scope>NUCLEOTIDE SEQUENCE [LARGE SCALE GENOMIC DNA]</scope>
    <source>
        <strain evidence="7 11">B4122</strain>
    </source>
</reference>
<dbReference type="Gene3D" id="1.20.120.530">
    <property type="entry name" value="GntR ligand-binding domain-like"/>
    <property type="match status" value="1"/>
</dbReference>
<dbReference type="PANTHER" id="PTHR43537:SF47">
    <property type="entry name" value="REGULATORY PROTEIN GNTR HTH"/>
    <property type="match status" value="1"/>
</dbReference>
<dbReference type="PANTHER" id="PTHR43537">
    <property type="entry name" value="TRANSCRIPTIONAL REGULATOR, GNTR FAMILY"/>
    <property type="match status" value="1"/>
</dbReference>
<dbReference type="Gene3D" id="1.10.10.10">
    <property type="entry name" value="Winged helix-like DNA-binding domain superfamily/Winged helix DNA-binding domain"/>
    <property type="match status" value="1"/>
</dbReference>
<evidence type="ECO:0000313" key="9">
    <source>
        <dbReference type="EMBL" id="WEY84857.1"/>
    </source>
</evidence>
<evidence type="ECO:0000313" key="6">
    <source>
        <dbReference type="EMBL" id="KIU10679.1"/>
    </source>
</evidence>
<keyword evidence="4" id="KW-0175">Coiled coil</keyword>
<dbReference type="InterPro" id="IPR000524">
    <property type="entry name" value="Tscrpt_reg_HTH_GntR"/>
</dbReference>
<dbReference type="AlphaFoldDB" id="A0A063XC54"/>
<evidence type="ECO:0000256" key="1">
    <source>
        <dbReference type="ARBA" id="ARBA00023015"/>
    </source>
</evidence>
<dbReference type="GO" id="GO:0043565">
    <property type="term" value="F:sequence-specific DNA binding"/>
    <property type="evidence" value="ECO:0007669"/>
    <property type="project" value="InterPro"/>
</dbReference>
<dbReference type="Pfam" id="PF07729">
    <property type="entry name" value="FCD"/>
    <property type="match status" value="1"/>
</dbReference>
<dbReference type="SMART" id="SM00895">
    <property type="entry name" value="FCD"/>
    <property type="match status" value="1"/>
</dbReference>
<sequence length="224" mass="26396">MDDFKLDKPTPYYLQFYNQLKKMIFNGTFKPGERINETQLAKSFGVSRSPIREAMRLLEKDGLLKADDRNGFSITSLTAKDVDEIYKIRIPLEQLAVELVIDEADEEELTILEKQLEETEKAIHNGTEDTEIIRLNQKFHELLVDFSHNRHLKNLLEHVNDLIHFCRILNYTGDHRAETILREHRRIFEEVKKKNKEAAKQHVLAHFNHDCEHLKHVLEEGKEN</sequence>
<evidence type="ECO:0000313" key="10">
    <source>
        <dbReference type="Proteomes" id="UP000032247"/>
    </source>
</evidence>
<evidence type="ECO:0000313" key="7">
    <source>
        <dbReference type="EMBL" id="KZD94077.1"/>
    </source>
</evidence>
<organism evidence="6 10">
    <name type="scientific">Bacillus subtilis</name>
    <dbReference type="NCBI Taxonomy" id="1423"/>
    <lineage>
        <taxon>Bacteria</taxon>
        <taxon>Bacillati</taxon>
        <taxon>Bacillota</taxon>
        <taxon>Bacilli</taxon>
        <taxon>Bacillales</taxon>
        <taxon>Bacillaceae</taxon>
        <taxon>Bacillus</taxon>
    </lineage>
</organism>
<feature type="domain" description="HTH gntR-type" evidence="5">
    <location>
        <begin position="10"/>
        <end position="77"/>
    </location>
</feature>
<reference evidence="9" key="4">
    <citation type="submission" date="2023-03" db="EMBL/GenBank/DDBJ databases">
        <title>Complete genome sequences of 52 Bacillus and Priestia strains isolated from West-African fermentations and 26 reference strains from the DSMZ collection.</title>
        <authorList>
            <person name="Wiedenbein E.S."/>
            <person name="Canoy T.S."/>
            <person name="Hui Y."/>
            <person name="Parkouda C."/>
            <person name="Dawende C."/>
            <person name="Ametefe E."/>
            <person name="Jespersen L."/>
            <person name="Nielsen D.S."/>
        </authorList>
    </citation>
    <scope>NUCLEOTIDE SEQUENCE</scope>
    <source>
        <strain evidence="9">PRO56</strain>
    </source>
</reference>
<dbReference type="PATRIC" id="fig|1423.134.peg.2676"/>
<dbReference type="PROSITE" id="PS50949">
    <property type="entry name" value="HTH_GNTR"/>
    <property type="match status" value="1"/>
</dbReference>
<name>A0A063XC54_BACIU</name>
<dbReference type="GO" id="GO:0003700">
    <property type="term" value="F:DNA-binding transcription factor activity"/>
    <property type="evidence" value="ECO:0007669"/>
    <property type="project" value="InterPro"/>
</dbReference>
<dbReference type="GeneID" id="86874999"/>
<dbReference type="Pfam" id="PF00392">
    <property type="entry name" value="GntR"/>
    <property type="match status" value="1"/>
</dbReference>
<dbReference type="Proteomes" id="UP000665181">
    <property type="component" value="Unassembled WGS sequence"/>
</dbReference>
<accession>A0A063XC54</accession>
<dbReference type="EMBL" id="CP120576">
    <property type="protein sequence ID" value="WEY84857.1"/>
    <property type="molecule type" value="Genomic_DNA"/>
</dbReference>
<evidence type="ECO:0000313" key="11">
    <source>
        <dbReference type="Proteomes" id="UP000076442"/>
    </source>
</evidence>
<gene>
    <name evidence="9" type="primary">ydhC</name>
    <name evidence="7" type="ORF">B4122_0773</name>
    <name evidence="8" type="ORF">J5227_22675</name>
    <name evidence="9" type="ORF">P5633_00505</name>
    <name evidence="6" type="ORF">SC09_Contig25orf00499</name>
</gene>
<dbReference type="SUPFAM" id="SSF48008">
    <property type="entry name" value="GntR ligand-binding domain-like"/>
    <property type="match status" value="1"/>
</dbReference>
<evidence type="ECO:0000256" key="2">
    <source>
        <dbReference type="ARBA" id="ARBA00023125"/>
    </source>
</evidence>
<dbReference type="SUPFAM" id="SSF46785">
    <property type="entry name" value="Winged helix' DNA-binding domain"/>
    <property type="match status" value="1"/>
</dbReference>
<dbReference type="PRINTS" id="PR00033">
    <property type="entry name" value="HTHASNC"/>
</dbReference>
<keyword evidence="1" id="KW-0805">Transcription regulation</keyword>
<dbReference type="Proteomes" id="UP000032247">
    <property type="component" value="Unassembled WGS sequence"/>
</dbReference>
<keyword evidence="3" id="KW-0804">Transcription</keyword>
<dbReference type="InterPro" id="IPR011711">
    <property type="entry name" value="GntR_C"/>
</dbReference>
<keyword evidence="2" id="KW-0238">DNA-binding</keyword>
<dbReference type="InterPro" id="IPR036390">
    <property type="entry name" value="WH_DNA-bd_sf"/>
</dbReference>
<evidence type="ECO:0000256" key="4">
    <source>
        <dbReference type="SAM" id="Coils"/>
    </source>
</evidence>
<dbReference type="STRING" id="483913.AN935_02960"/>
<evidence type="ECO:0000256" key="3">
    <source>
        <dbReference type="ARBA" id="ARBA00023163"/>
    </source>
</evidence>
<dbReference type="EMBL" id="LJZV01000003">
    <property type="protein sequence ID" value="KZD94077.1"/>
    <property type="molecule type" value="Genomic_DNA"/>
</dbReference>
<dbReference type="InterPro" id="IPR000485">
    <property type="entry name" value="AsnC-type_HTH_dom"/>
</dbReference>
<feature type="coiled-coil region" evidence="4">
    <location>
        <begin position="102"/>
        <end position="129"/>
    </location>
</feature>
<proteinExistence type="predicted"/>
<reference evidence="6 10" key="1">
    <citation type="submission" date="2014-12" db="EMBL/GenBank/DDBJ databases">
        <title>Comparative genome analysis of Bacillus coagulans HM-08, Clostridium butyricum HM-68, Bacillus subtilis HM-66 and Bacillus licheniformis BL-09.</title>
        <authorList>
            <person name="Zhang H."/>
        </authorList>
    </citation>
    <scope>NUCLEOTIDE SEQUENCE [LARGE SCALE GENOMIC DNA]</scope>
    <source>
        <strain evidence="6 10">HM-66</strain>
    </source>
</reference>
<reference evidence="8" key="3">
    <citation type="submission" date="2021-03" db="EMBL/GenBank/DDBJ databases">
        <title>Isolation of Bacillus subtilis from fermented food sample.</title>
        <authorList>
            <person name="Lakshmanan V."/>
            <person name="Athira K."/>
            <person name="Rajagopal K."/>
        </authorList>
    </citation>
    <scope>NUCLEOTIDE SEQUENCE</scope>
    <source>
        <strain evidence="8">S1</strain>
    </source>
</reference>
<dbReference type="InterPro" id="IPR036388">
    <property type="entry name" value="WH-like_DNA-bd_sf"/>
</dbReference>
<dbReference type="RefSeq" id="WP_003234129.1">
    <property type="nucleotide sequence ID" value="NZ_AP024621.1"/>
</dbReference>
<dbReference type="PRINTS" id="PR00035">
    <property type="entry name" value="HTHGNTR"/>
</dbReference>
<dbReference type="InterPro" id="IPR008920">
    <property type="entry name" value="TF_FadR/GntR_C"/>
</dbReference>
<dbReference type="SMART" id="SM00345">
    <property type="entry name" value="HTH_GNTR"/>
    <property type="match status" value="1"/>
</dbReference>